<feature type="non-terminal residue" evidence="2">
    <location>
        <position position="367"/>
    </location>
</feature>
<evidence type="ECO:0000313" key="2">
    <source>
        <dbReference type="EMBL" id="GFH28124.1"/>
    </source>
</evidence>
<reference evidence="2 3" key="1">
    <citation type="submission" date="2020-02" db="EMBL/GenBank/DDBJ databases">
        <title>Draft genome sequence of Haematococcus lacustris strain NIES-144.</title>
        <authorList>
            <person name="Morimoto D."/>
            <person name="Nakagawa S."/>
            <person name="Yoshida T."/>
            <person name="Sawayama S."/>
        </authorList>
    </citation>
    <scope>NUCLEOTIDE SEQUENCE [LARGE SCALE GENOMIC DNA]</scope>
    <source>
        <strain evidence="2 3">NIES-144</strain>
    </source>
</reference>
<gene>
    <name evidence="2" type="ORF">HaLaN_26564</name>
</gene>
<keyword evidence="3" id="KW-1185">Reference proteome</keyword>
<evidence type="ECO:0000256" key="1">
    <source>
        <dbReference type="SAM" id="MobiDB-lite"/>
    </source>
</evidence>
<comment type="caution">
    <text evidence="2">The sequence shown here is derived from an EMBL/GenBank/DDBJ whole genome shotgun (WGS) entry which is preliminary data.</text>
</comment>
<protein>
    <submittedName>
        <fullName evidence="2">Uncharacterized protein</fullName>
    </submittedName>
</protein>
<sequence>MVQAALKIEVKGDTPAASRARKPAVKSPLDTHLLHAELKLFCFDRTTGVPLPKVSVLVNTVANVNNGLSKNFAKAFNERANSKDKARRFGELGEYLLVTPKENERLEKSVGMMPIRLSICVTLRELRPLAGKDMHLDPFGQVNPLYAPPPTDKLSVQPQKVAFTTPEGMVQTFLATTLKAHDSLCVTGPLAQPAAVATLEHFAHLAKSKRAKQASLLESRLAEADALLAGAAAGEPPKWLAADGGTFVYSTDGQGHCLFYGPRIDAGRMGPPMRDFNYFSGIGGPWSYHAKWHLTSNVQSPVVTIFDKYPARSRLRHLPSVHASMPDGSALAKHAESDAKAPEEQAMVTSNRNRVRPQSAGSLFTLQ</sequence>
<proteinExistence type="predicted"/>
<feature type="compositionally biased region" description="Basic and acidic residues" evidence="1">
    <location>
        <begin position="333"/>
        <end position="343"/>
    </location>
</feature>
<accession>A0A6A0A6W2</accession>
<dbReference type="Proteomes" id="UP000485058">
    <property type="component" value="Unassembled WGS sequence"/>
</dbReference>
<feature type="non-terminal residue" evidence="2">
    <location>
        <position position="1"/>
    </location>
</feature>
<dbReference type="AlphaFoldDB" id="A0A6A0A6W2"/>
<dbReference type="EMBL" id="BLLF01003754">
    <property type="protein sequence ID" value="GFH28124.1"/>
    <property type="molecule type" value="Genomic_DNA"/>
</dbReference>
<feature type="region of interest" description="Disordered" evidence="1">
    <location>
        <begin position="329"/>
        <end position="367"/>
    </location>
</feature>
<name>A0A6A0A6W2_HAELA</name>
<organism evidence="2 3">
    <name type="scientific">Haematococcus lacustris</name>
    <name type="common">Green alga</name>
    <name type="synonym">Haematococcus pluvialis</name>
    <dbReference type="NCBI Taxonomy" id="44745"/>
    <lineage>
        <taxon>Eukaryota</taxon>
        <taxon>Viridiplantae</taxon>
        <taxon>Chlorophyta</taxon>
        <taxon>core chlorophytes</taxon>
        <taxon>Chlorophyceae</taxon>
        <taxon>CS clade</taxon>
        <taxon>Chlamydomonadales</taxon>
        <taxon>Haematococcaceae</taxon>
        <taxon>Haematococcus</taxon>
    </lineage>
</organism>
<evidence type="ECO:0000313" key="3">
    <source>
        <dbReference type="Proteomes" id="UP000485058"/>
    </source>
</evidence>